<evidence type="ECO:0000313" key="12">
    <source>
        <dbReference type="EMBL" id="KAL2059023.1"/>
    </source>
</evidence>
<feature type="coiled-coil region" evidence="9">
    <location>
        <begin position="175"/>
        <end position="238"/>
    </location>
</feature>
<dbReference type="Gene3D" id="1.20.120.1750">
    <property type="match status" value="1"/>
</dbReference>
<dbReference type="CDD" id="cd22584">
    <property type="entry name" value="Rcat_RBR_unk"/>
    <property type="match status" value="1"/>
</dbReference>
<keyword evidence="13" id="KW-1185">Reference proteome</keyword>
<keyword evidence="7" id="KW-0833">Ubl conjugation pathway</keyword>
<evidence type="ECO:0000256" key="6">
    <source>
        <dbReference type="ARBA" id="ARBA00022771"/>
    </source>
</evidence>
<evidence type="ECO:0000256" key="10">
    <source>
        <dbReference type="SAM" id="MobiDB-lite"/>
    </source>
</evidence>
<evidence type="ECO:0000256" key="5">
    <source>
        <dbReference type="ARBA" id="ARBA00022737"/>
    </source>
</evidence>
<keyword evidence="8" id="KW-0862">Zinc</keyword>
<dbReference type="SUPFAM" id="SSF57850">
    <property type="entry name" value="RING/U-box"/>
    <property type="match status" value="3"/>
</dbReference>
<keyword evidence="9" id="KW-0175">Coiled coil</keyword>
<evidence type="ECO:0000256" key="1">
    <source>
        <dbReference type="ARBA" id="ARBA00001798"/>
    </source>
</evidence>
<organism evidence="12 13">
    <name type="scientific">Lepraria finkii</name>
    <dbReference type="NCBI Taxonomy" id="1340010"/>
    <lineage>
        <taxon>Eukaryota</taxon>
        <taxon>Fungi</taxon>
        <taxon>Dikarya</taxon>
        <taxon>Ascomycota</taxon>
        <taxon>Pezizomycotina</taxon>
        <taxon>Lecanoromycetes</taxon>
        <taxon>OSLEUM clade</taxon>
        <taxon>Lecanoromycetidae</taxon>
        <taxon>Lecanorales</taxon>
        <taxon>Lecanorineae</taxon>
        <taxon>Stereocaulaceae</taxon>
        <taxon>Lepraria</taxon>
    </lineage>
</organism>
<dbReference type="EMBL" id="JBHFEH010000001">
    <property type="protein sequence ID" value="KAL2059023.1"/>
    <property type="molecule type" value="Genomic_DNA"/>
</dbReference>
<dbReference type="Gene3D" id="3.30.40.10">
    <property type="entry name" value="Zinc/RING finger domain, C3HC4 (zinc finger)"/>
    <property type="match status" value="1"/>
</dbReference>
<dbReference type="InterPro" id="IPR002867">
    <property type="entry name" value="IBR_dom"/>
</dbReference>
<dbReference type="InterPro" id="IPR031127">
    <property type="entry name" value="E3_UB_ligase_RBR"/>
</dbReference>
<evidence type="ECO:0000256" key="7">
    <source>
        <dbReference type="ARBA" id="ARBA00022786"/>
    </source>
</evidence>
<dbReference type="SMART" id="SM00647">
    <property type="entry name" value="IBR"/>
    <property type="match status" value="2"/>
</dbReference>
<keyword evidence="4" id="KW-0479">Metal-binding</keyword>
<dbReference type="Proteomes" id="UP001590951">
    <property type="component" value="Unassembled WGS sequence"/>
</dbReference>
<dbReference type="PROSITE" id="PS51873">
    <property type="entry name" value="TRIAD"/>
    <property type="match status" value="1"/>
</dbReference>
<dbReference type="InterPro" id="IPR044066">
    <property type="entry name" value="TRIAD_supradom"/>
</dbReference>
<proteinExistence type="predicted"/>
<sequence>MTTLPPRDPDSYIGRKSESRRVARKSSSASHRSARNAASGLSSLAHVGATRRDPPISSTSHSNSHGGDRLYQAGVPDQQLSRDFELACSLAAEELPEDDRAGFWTNHYDEQLQERAQASRRKHDAWYDGNVDQSRHREKTRRELFLQDREEREQIIREELEAYYRVQEERTASRRARLAAEAEQRRIDLEEQQRAREEAIAARRAQLAAEEERRRREAEEAERRRRDLERECIVCLESGDMWAMIEAPCGHWYCREDLQGGFQIGLESRTPFQCCQTTIPIEDLQGLFEDDFRDRYSDLVLELSTPNAVYCSNRSCTRFIPPSQASGPDTMQCSHCRTATCRHCRNRSHPGTECPADIGTQQARALATAQGWRACPSCTNMVEKSSGCLHMTCRCGTQFCYGCGAFYARCHGRCRR</sequence>
<comment type="catalytic activity">
    <reaction evidence="1">
        <text>[E2 ubiquitin-conjugating enzyme]-S-ubiquitinyl-L-cysteine + [acceptor protein]-L-lysine = [E2 ubiquitin-conjugating enzyme]-L-cysteine + [acceptor protein]-N(6)-ubiquitinyl-L-lysine.</text>
        <dbReference type="EC" id="2.3.2.31"/>
    </reaction>
</comment>
<evidence type="ECO:0000259" key="11">
    <source>
        <dbReference type="PROSITE" id="PS51873"/>
    </source>
</evidence>
<evidence type="ECO:0000256" key="4">
    <source>
        <dbReference type="ARBA" id="ARBA00022723"/>
    </source>
</evidence>
<evidence type="ECO:0000256" key="2">
    <source>
        <dbReference type="ARBA" id="ARBA00012251"/>
    </source>
</evidence>
<feature type="compositionally biased region" description="Basic and acidic residues" evidence="10">
    <location>
        <begin position="7"/>
        <end position="21"/>
    </location>
</feature>
<dbReference type="Pfam" id="PF01485">
    <property type="entry name" value="IBR"/>
    <property type="match status" value="2"/>
</dbReference>
<evidence type="ECO:0000256" key="9">
    <source>
        <dbReference type="SAM" id="Coils"/>
    </source>
</evidence>
<feature type="compositionally biased region" description="Low complexity" evidence="10">
    <location>
        <begin position="25"/>
        <end position="39"/>
    </location>
</feature>
<feature type="compositionally biased region" description="Polar residues" evidence="10">
    <location>
        <begin position="56"/>
        <end position="65"/>
    </location>
</feature>
<feature type="region of interest" description="Disordered" evidence="10">
    <location>
        <begin position="1"/>
        <end position="72"/>
    </location>
</feature>
<dbReference type="CDD" id="cd20335">
    <property type="entry name" value="BRcat_RBR"/>
    <property type="match status" value="1"/>
</dbReference>
<evidence type="ECO:0000256" key="8">
    <source>
        <dbReference type="ARBA" id="ARBA00022833"/>
    </source>
</evidence>
<protein>
    <recommendedName>
        <fullName evidence="2">RBR-type E3 ubiquitin transferase</fullName>
        <ecNumber evidence="2">2.3.2.31</ecNumber>
    </recommendedName>
</protein>
<name>A0ABR4BMJ1_9LECA</name>
<reference evidence="12 13" key="1">
    <citation type="submission" date="2024-09" db="EMBL/GenBank/DDBJ databases">
        <title>Rethinking Asexuality: The Enigmatic Case of Functional Sexual Genes in Lepraria (Stereocaulaceae).</title>
        <authorList>
            <person name="Doellman M."/>
            <person name="Sun Y."/>
            <person name="Barcenas-Pena A."/>
            <person name="Lumbsch H.T."/>
            <person name="Grewe F."/>
        </authorList>
    </citation>
    <scope>NUCLEOTIDE SEQUENCE [LARGE SCALE GENOMIC DNA]</scope>
    <source>
        <strain evidence="12 13">Grewe 0041</strain>
    </source>
</reference>
<evidence type="ECO:0000313" key="13">
    <source>
        <dbReference type="Proteomes" id="UP001590951"/>
    </source>
</evidence>
<gene>
    <name evidence="12" type="ORF">ABVK25_000315</name>
</gene>
<dbReference type="InterPro" id="IPR013083">
    <property type="entry name" value="Znf_RING/FYVE/PHD"/>
</dbReference>
<evidence type="ECO:0000256" key="3">
    <source>
        <dbReference type="ARBA" id="ARBA00022679"/>
    </source>
</evidence>
<dbReference type="PANTHER" id="PTHR11685">
    <property type="entry name" value="RBR FAMILY RING FINGER AND IBR DOMAIN-CONTAINING"/>
    <property type="match status" value="1"/>
</dbReference>
<feature type="domain" description="RING-type" evidence="11">
    <location>
        <begin position="228"/>
        <end position="416"/>
    </location>
</feature>
<keyword evidence="3" id="KW-0808">Transferase</keyword>
<dbReference type="EC" id="2.3.2.31" evidence="2"/>
<accession>A0ABR4BMJ1</accession>
<keyword evidence="6" id="KW-0863">Zinc-finger</keyword>
<keyword evidence="5" id="KW-0677">Repeat</keyword>
<comment type="caution">
    <text evidence="12">The sequence shown here is derived from an EMBL/GenBank/DDBJ whole genome shotgun (WGS) entry which is preliminary data.</text>
</comment>